<feature type="domain" description="FAD-binding FR-type" evidence="16">
    <location>
        <begin position="304"/>
        <end position="413"/>
    </location>
</feature>
<dbReference type="Gene3D" id="2.40.30.10">
    <property type="entry name" value="Translation factors"/>
    <property type="match status" value="1"/>
</dbReference>
<feature type="transmembrane region" description="Helical" evidence="15">
    <location>
        <begin position="146"/>
        <end position="168"/>
    </location>
</feature>
<dbReference type="SUPFAM" id="SSF63380">
    <property type="entry name" value="Riboflavin synthase domain-like"/>
    <property type="match status" value="1"/>
</dbReference>
<feature type="region of interest" description="Disordered" evidence="14">
    <location>
        <begin position="1"/>
        <end position="21"/>
    </location>
</feature>
<dbReference type="GO" id="GO:0006879">
    <property type="term" value="P:intracellular iron ion homeostasis"/>
    <property type="evidence" value="ECO:0007669"/>
    <property type="project" value="TreeGrafter"/>
</dbReference>
<keyword evidence="9" id="KW-0560">Oxidoreductase</keyword>
<evidence type="ECO:0000256" key="7">
    <source>
        <dbReference type="ARBA" id="ARBA00022982"/>
    </source>
</evidence>
<evidence type="ECO:0000256" key="12">
    <source>
        <dbReference type="ARBA" id="ARBA00023180"/>
    </source>
</evidence>
<dbReference type="GO" id="GO:0005886">
    <property type="term" value="C:plasma membrane"/>
    <property type="evidence" value="ECO:0007669"/>
    <property type="project" value="UniProtKB-SubCell"/>
</dbReference>
<dbReference type="PANTHER" id="PTHR32361">
    <property type="entry name" value="FERRIC/CUPRIC REDUCTASE TRANSMEMBRANE COMPONENT"/>
    <property type="match status" value="1"/>
</dbReference>
<feature type="compositionally biased region" description="Low complexity" evidence="14">
    <location>
        <begin position="493"/>
        <end position="514"/>
    </location>
</feature>
<feature type="transmembrane region" description="Helical" evidence="15">
    <location>
        <begin position="105"/>
        <end position="126"/>
    </location>
</feature>
<evidence type="ECO:0000256" key="13">
    <source>
        <dbReference type="ARBA" id="ARBA00048483"/>
    </source>
</evidence>
<evidence type="ECO:0000256" key="1">
    <source>
        <dbReference type="ARBA" id="ARBA00004651"/>
    </source>
</evidence>
<dbReference type="OrthoDB" id="4494341at2759"/>
<evidence type="ECO:0000256" key="9">
    <source>
        <dbReference type="ARBA" id="ARBA00023002"/>
    </source>
</evidence>
<keyword evidence="11 15" id="KW-0472">Membrane</keyword>
<keyword evidence="12" id="KW-0325">Glycoprotein</keyword>
<evidence type="ECO:0000256" key="4">
    <source>
        <dbReference type="ARBA" id="ARBA00022448"/>
    </source>
</evidence>
<keyword evidence="6 15" id="KW-0812">Transmembrane</keyword>
<feature type="compositionally biased region" description="Basic and acidic residues" evidence="14">
    <location>
        <begin position="517"/>
        <end position="536"/>
    </location>
</feature>
<feature type="transmembrane region" description="Helical" evidence="15">
    <location>
        <begin position="245"/>
        <end position="265"/>
    </location>
</feature>
<dbReference type="GO" id="GO:0052851">
    <property type="term" value="F:ferric-chelate reductase (NADPH) activity"/>
    <property type="evidence" value="ECO:0007669"/>
    <property type="project" value="UniProtKB-EC"/>
</dbReference>
<dbReference type="SFLD" id="SFLDS00052">
    <property type="entry name" value="Ferric_Reductase_Domain"/>
    <property type="match status" value="1"/>
</dbReference>
<dbReference type="GO" id="GO:0015677">
    <property type="term" value="P:copper ion import"/>
    <property type="evidence" value="ECO:0007669"/>
    <property type="project" value="TreeGrafter"/>
</dbReference>
<feature type="transmembrane region" description="Helical" evidence="15">
    <location>
        <begin position="38"/>
        <end position="59"/>
    </location>
</feature>
<evidence type="ECO:0000256" key="3">
    <source>
        <dbReference type="ARBA" id="ARBA00012668"/>
    </source>
</evidence>
<sequence length="618" mass="68929">MAHGTPSSEAEPASPTKKKSAKTLANELGQNEFTKYTWYLYVSVFFLAALVNIATLLWAQYRRRKYTSSTTTSTTIKKGSISTSRVPAAILTATRIAAYRWRLPAINMTLLEVLLAVMYTTVLMCLEWTNTAGFISVWANRAGHLAAIQFPLIVALSGKNNIIGWITGISHEKLNLMHRVISRVVLLLVWIHLAGTYLHWLTGVHRYERFWIYSSWIVAGILSCLCQTFLVFLSWEPIRRRFYEAFYATHMVLVIVIMITTMYHIHTSDGLFDLHATPFFWPSFLAWGIDRVGRLIRTLLLNSLFKPQLDLGQVSLLSSDTLLITLTRPIPKALNWKAGQHMFVKFPSLRVEQSHPFTVMSIPEKGKKEQELVFLARVKEGFTKTLRDHVLEENGRSEVPVILDGPYGVPADVTPFATCVFVAGGSGVTFTLPRFEYLVNELNDNRACARRIVFVWAIRSRSHMRWVTKRLAETAARVPSHVSLSISIFLTNTSGSGDPSSTPPSLSGSSTPTTADDVEKKAASVSDDHSDEKVNDSESVEYGEEKFEKINVLVERPDIRNILEEEVNASEGPVTVDVSGPKSLVTTTRIALSSGFAGPMSVLKGAPTVQLNVEAFSL</sequence>
<comment type="caution">
    <text evidence="17">The sequence shown here is derived from an EMBL/GenBank/DDBJ whole genome shotgun (WGS) entry which is preliminary data.</text>
</comment>
<evidence type="ECO:0000256" key="5">
    <source>
        <dbReference type="ARBA" id="ARBA00022475"/>
    </source>
</evidence>
<evidence type="ECO:0000313" key="17">
    <source>
        <dbReference type="EMBL" id="KAH8105977.1"/>
    </source>
</evidence>
<dbReference type="Pfam" id="PF01794">
    <property type="entry name" value="Ferric_reduct"/>
    <property type="match status" value="1"/>
</dbReference>
<dbReference type="PANTHER" id="PTHR32361:SF9">
    <property type="entry name" value="FERRIC REDUCTASE TRANSMEMBRANE COMPONENT 3-RELATED"/>
    <property type="match status" value="1"/>
</dbReference>
<gene>
    <name evidence="17" type="ORF">BXZ70DRAFT_904062</name>
</gene>
<proteinExistence type="inferred from homology"/>
<dbReference type="InterPro" id="IPR039261">
    <property type="entry name" value="FNR_nucleotide-bd"/>
</dbReference>
<protein>
    <recommendedName>
        <fullName evidence="3">ferric-chelate reductase (NADPH)</fullName>
        <ecNumber evidence="3">1.16.1.9</ecNumber>
    </recommendedName>
</protein>
<feature type="region of interest" description="Disordered" evidence="14">
    <location>
        <begin position="493"/>
        <end position="541"/>
    </location>
</feature>
<keyword evidence="5" id="KW-1003">Cell membrane</keyword>
<dbReference type="GO" id="GO:0006826">
    <property type="term" value="P:iron ion transport"/>
    <property type="evidence" value="ECO:0007669"/>
    <property type="project" value="TreeGrafter"/>
</dbReference>
<dbReference type="EMBL" id="JAEVFJ010000003">
    <property type="protein sequence ID" value="KAH8105977.1"/>
    <property type="molecule type" value="Genomic_DNA"/>
</dbReference>
<comment type="subcellular location">
    <subcellularLocation>
        <location evidence="1">Cell membrane</location>
        <topology evidence="1">Multi-pass membrane protein</topology>
    </subcellularLocation>
</comment>
<evidence type="ECO:0000259" key="16">
    <source>
        <dbReference type="PROSITE" id="PS51384"/>
    </source>
</evidence>
<feature type="transmembrane region" description="Helical" evidence="15">
    <location>
        <begin position="180"/>
        <end position="198"/>
    </location>
</feature>
<keyword evidence="10" id="KW-0406">Ion transport</keyword>
<dbReference type="Gene3D" id="3.40.50.80">
    <property type="entry name" value="Nucleotide-binding domain of ferredoxin-NADP reductase (FNR) module"/>
    <property type="match status" value="1"/>
</dbReference>
<dbReference type="InterPro" id="IPR013112">
    <property type="entry name" value="FAD-bd_8"/>
</dbReference>
<dbReference type="Proteomes" id="UP000813824">
    <property type="component" value="Unassembled WGS sequence"/>
</dbReference>
<dbReference type="InterPro" id="IPR051410">
    <property type="entry name" value="Ferric/Cupric_Reductase"/>
</dbReference>
<keyword evidence="4" id="KW-0813">Transport</keyword>
<dbReference type="SFLD" id="SFLDG01168">
    <property type="entry name" value="Ferric_reductase_subgroup_(FRE"/>
    <property type="match status" value="1"/>
</dbReference>
<dbReference type="Pfam" id="PF08030">
    <property type="entry name" value="NAD_binding_6"/>
    <property type="match status" value="1"/>
</dbReference>
<keyword evidence="8 15" id="KW-1133">Transmembrane helix</keyword>
<name>A0A8K0UY68_9AGAR</name>
<accession>A0A8K0UY68</accession>
<evidence type="ECO:0000256" key="15">
    <source>
        <dbReference type="SAM" id="Phobius"/>
    </source>
</evidence>
<dbReference type="EC" id="1.16.1.9" evidence="3"/>
<dbReference type="AlphaFoldDB" id="A0A8K0UY68"/>
<dbReference type="SUPFAM" id="SSF52343">
    <property type="entry name" value="Ferredoxin reductase-like, C-terminal NADP-linked domain"/>
    <property type="match status" value="1"/>
</dbReference>
<comment type="similarity">
    <text evidence="2">Belongs to the ferric reductase (FRE) family.</text>
</comment>
<evidence type="ECO:0000256" key="2">
    <source>
        <dbReference type="ARBA" id="ARBA00006278"/>
    </source>
</evidence>
<evidence type="ECO:0000313" key="18">
    <source>
        <dbReference type="Proteomes" id="UP000813824"/>
    </source>
</evidence>
<dbReference type="InterPro" id="IPR017927">
    <property type="entry name" value="FAD-bd_FR_type"/>
</dbReference>
<evidence type="ECO:0000256" key="8">
    <source>
        <dbReference type="ARBA" id="ARBA00022989"/>
    </source>
</evidence>
<organism evidence="17 18">
    <name type="scientific">Cristinia sonorae</name>
    <dbReference type="NCBI Taxonomy" id="1940300"/>
    <lineage>
        <taxon>Eukaryota</taxon>
        <taxon>Fungi</taxon>
        <taxon>Dikarya</taxon>
        <taxon>Basidiomycota</taxon>
        <taxon>Agaricomycotina</taxon>
        <taxon>Agaricomycetes</taxon>
        <taxon>Agaricomycetidae</taxon>
        <taxon>Agaricales</taxon>
        <taxon>Pleurotineae</taxon>
        <taxon>Stephanosporaceae</taxon>
        <taxon>Cristinia</taxon>
    </lineage>
</organism>
<evidence type="ECO:0000256" key="14">
    <source>
        <dbReference type="SAM" id="MobiDB-lite"/>
    </source>
</evidence>
<dbReference type="InterPro" id="IPR013130">
    <property type="entry name" value="Fe3_Rdtase_TM_dom"/>
</dbReference>
<feature type="transmembrane region" description="Helical" evidence="15">
    <location>
        <begin position="210"/>
        <end position="233"/>
    </location>
</feature>
<evidence type="ECO:0000256" key="10">
    <source>
        <dbReference type="ARBA" id="ARBA00023065"/>
    </source>
</evidence>
<keyword evidence="18" id="KW-1185">Reference proteome</keyword>
<dbReference type="PROSITE" id="PS51384">
    <property type="entry name" value="FAD_FR"/>
    <property type="match status" value="1"/>
</dbReference>
<evidence type="ECO:0000256" key="11">
    <source>
        <dbReference type="ARBA" id="ARBA00023136"/>
    </source>
</evidence>
<evidence type="ECO:0000256" key="6">
    <source>
        <dbReference type="ARBA" id="ARBA00022692"/>
    </source>
</evidence>
<keyword evidence="7" id="KW-0249">Electron transport</keyword>
<dbReference type="InterPro" id="IPR017938">
    <property type="entry name" value="Riboflavin_synthase-like_b-brl"/>
</dbReference>
<dbReference type="Pfam" id="PF08022">
    <property type="entry name" value="FAD_binding_8"/>
    <property type="match status" value="1"/>
</dbReference>
<comment type="catalytic activity">
    <reaction evidence="13">
        <text>2 a Fe(II)-siderophore + NADP(+) + H(+) = 2 a Fe(III)-siderophore + NADPH</text>
        <dbReference type="Rhea" id="RHEA:28795"/>
        <dbReference type="Rhea" id="RHEA-COMP:11342"/>
        <dbReference type="Rhea" id="RHEA-COMP:11344"/>
        <dbReference type="ChEBI" id="CHEBI:15378"/>
        <dbReference type="ChEBI" id="CHEBI:29033"/>
        <dbReference type="ChEBI" id="CHEBI:29034"/>
        <dbReference type="ChEBI" id="CHEBI:57783"/>
        <dbReference type="ChEBI" id="CHEBI:58349"/>
        <dbReference type="EC" id="1.16.1.9"/>
    </reaction>
</comment>
<reference evidence="17" key="1">
    <citation type="journal article" date="2021" name="New Phytol.">
        <title>Evolutionary innovations through gain and loss of genes in the ectomycorrhizal Boletales.</title>
        <authorList>
            <person name="Wu G."/>
            <person name="Miyauchi S."/>
            <person name="Morin E."/>
            <person name="Kuo A."/>
            <person name="Drula E."/>
            <person name="Varga T."/>
            <person name="Kohler A."/>
            <person name="Feng B."/>
            <person name="Cao Y."/>
            <person name="Lipzen A."/>
            <person name="Daum C."/>
            <person name="Hundley H."/>
            <person name="Pangilinan J."/>
            <person name="Johnson J."/>
            <person name="Barry K."/>
            <person name="LaButti K."/>
            <person name="Ng V."/>
            <person name="Ahrendt S."/>
            <person name="Min B."/>
            <person name="Choi I.G."/>
            <person name="Park H."/>
            <person name="Plett J.M."/>
            <person name="Magnuson J."/>
            <person name="Spatafora J.W."/>
            <person name="Nagy L.G."/>
            <person name="Henrissat B."/>
            <person name="Grigoriev I.V."/>
            <person name="Yang Z.L."/>
            <person name="Xu J."/>
            <person name="Martin F.M."/>
        </authorList>
    </citation>
    <scope>NUCLEOTIDE SEQUENCE</scope>
    <source>
        <strain evidence="17">KKN 215</strain>
    </source>
</reference>
<dbReference type="CDD" id="cd06186">
    <property type="entry name" value="NOX_Duox_like_FAD_NADP"/>
    <property type="match status" value="1"/>
</dbReference>
<dbReference type="InterPro" id="IPR013121">
    <property type="entry name" value="Fe_red_NAD-bd_6"/>
</dbReference>